<keyword evidence="2" id="KW-0488">Methylation</keyword>
<dbReference type="EMBL" id="NXGS01000009">
    <property type="protein sequence ID" value="PIM96564.1"/>
    <property type="molecule type" value="Genomic_DNA"/>
</dbReference>
<dbReference type="Gene3D" id="3.30.70.1660">
    <property type="match status" value="1"/>
</dbReference>
<dbReference type="PANTHER" id="PTHR43804">
    <property type="entry name" value="LD18447P"/>
    <property type="match status" value="1"/>
</dbReference>
<dbReference type="Pfam" id="PF03462">
    <property type="entry name" value="PCRF"/>
    <property type="match status" value="1"/>
</dbReference>
<dbReference type="SUPFAM" id="SSF75620">
    <property type="entry name" value="Release factor"/>
    <property type="match status" value="1"/>
</dbReference>
<organism evidence="5 6">
    <name type="scientific">Candidatus Hodgkinia cicadicola</name>
    <dbReference type="NCBI Taxonomy" id="573658"/>
    <lineage>
        <taxon>Bacteria</taxon>
        <taxon>Pseudomonadati</taxon>
        <taxon>Pseudomonadota</taxon>
        <taxon>Alphaproteobacteria</taxon>
        <taxon>Hyphomicrobiales</taxon>
        <taxon>Candidatus Hodgkinia</taxon>
    </lineage>
</organism>
<dbReference type="InterPro" id="IPR050057">
    <property type="entry name" value="Prokaryotic/Mito_RF"/>
</dbReference>
<dbReference type="Gene3D" id="3.30.160.20">
    <property type="match status" value="1"/>
</dbReference>
<feature type="domain" description="Prokaryotic-type class I peptide chain release factors" evidence="4">
    <location>
        <begin position="125"/>
        <end position="141"/>
    </location>
</feature>
<protein>
    <submittedName>
        <fullName evidence="5">Peptide chain release factor 1</fullName>
    </submittedName>
</protein>
<evidence type="ECO:0000313" key="5">
    <source>
        <dbReference type="EMBL" id="PIM96564.1"/>
    </source>
</evidence>
<evidence type="ECO:0000256" key="1">
    <source>
        <dbReference type="ARBA" id="ARBA00010835"/>
    </source>
</evidence>
<evidence type="ECO:0000256" key="2">
    <source>
        <dbReference type="ARBA" id="ARBA00022481"/>
    </source>
</evidence>
<dbReference type="Proteomes" id="UP000229529">
    <property type="component" value="Unassembled WGS sequence"/>
</dbReference>
<sequence length="243" mass="27463">MEIYKEWFVLELRSGIGGQESTIFTEQLLKMYYKFAVKNNWKFEIQEITKAQFGGIRDVVVNVSGLGISSWIKNECGVHRVQRVPKTETRGRIHTSTATVVGLPILNENYNFLIKQRDLRIETMRSTGAGGQHVNTTDSAVRITHLPTGMSTTSSRKSQHHNKDNAMVSLKSKLEKSITLLKNSNLAFIRTNQIVGSIRTAKIRTYNYIHDRVIDHRLGIVIKGVAKILNGSLELINPLCKNI</sequence>
<comment type="similarity">
    <text evidence="1">Belongs to the prokaryotic/mitochondrial release factor family.</text>
</comment>
<gene>
    <name evidence="5" type="primary">prfA</name>
    <name evidence="5" type="ORF">alecur_47</name>
</gene>
<evidence type="ECO:0000256" key="3">
    <source>
        <dbReference type="ARBA" id="ARBA00022917"/>
    </source>
</evidence>
<dbReference type="PANTHER" id="PTHR43804:SF7">
    <property type="entry name" value="LD18447P"/>
    <property type="match status" value="1"/>
</dbReference>
<dbReference type="Pfam" id="PF00472">
    <property type="entry name" value="RF-1"/>
    <property type="match status" value="1"/>
</dbReference>
<accession>A0ABX4MHI0</accession>
<dbReference type="InterPro" id="IPR005139">
    <property type="entry name" value="PCRF"/>
</dbReference>
<keyword evidence="3" id="KW-0648">Protein biosynthesis</keyword>
<dbReference type="SMART" id="SM00937">
    <property type="entry name" value="PCRF"/>
    <property type="match status" value="1"/>
</dbReference>
<dbReference type="InterPro" id="IPR045853">
    <property type="entry name" value="Pep_chain_release_fac_I_sf"/>
</dbReference>
<reference evidence="5" key="1">
    <citation type="submission" date="2017-09" db="EMBL/GenBank/DDBJ databases">
        <authorList>
            <person name="Campbell M.A."/>
            <person name="Lukasik P."/>
            <person name="Simon C."/>
            <person name="McCutcheon J.P."/>
        </authorList>
    </citation>
    <scope>NUCLEOTIDE SEQUENCE [LARGE SCALE GENOMIC DNA]</scope>
    <source>
        <strain evidence="5">ALECUR</strain>
    </source>
</reference>
<evidence type="ECO:0000259" key="4">
    <source>
        <dbReference type="PROSITE" id="PS00745"/>
    </source>
</evidence>
<comment type="caution">
    <text evidence="5">The sequence shown here is derived from an EMBL/GenBank/DDBJ whole genome shotgun (WGS) entry which is preliminary data.</text>
</comment>
<keyword evidence="6" id="KW-1185">Reference proteome</keyword>
<dbReference type="PROSITE" id="PS00745">
    <property type="entry name" value="RF_PROK_I"/>
    <property type="match status" value="1"/>
</dbReference>
<proteinExistence type="inferred from homology"/>
<dbReference type="InterPro" id="IPR000352">
    <property type="entry name" value="Pep_chain_release_fac_I"/>
</dbReference>
<name>A0ABX4MHI0_9HYPH</name>
<evidence type="ECO:0000313" key="6">
    <source>
        <dbReference type="Proteomes" id="UP000229529"/>
    </source>
</evidence>